<dbReference type="EMBL" id="DXBU01000161">
    <property type="protein sequence ID" value="HIZ23542.1"/>
    <property type="molecule type" value="Genomic_DNA"/>
</dbReference>
<dbReference type="PROSITE" id="PS51085">
    <property type="entry name" value="2FE2S_FER_2"/>
    <property type="match status" value="1"/>
</dbReference>
<accession>A0A9D2DUN9</accession>
<dbReference type="InterPro" id="IPR043129">
    <property type="entry name" value="ATPase_NBD"/>
</dbReference>
<dbReference type="InterPro" id="IPR012675">
    <property type="entry name" value="Beta-grasp_dom_sf"/>
</dbReference>
<dbReference type="Pfam" id="PF14574">
    <property type="entry name" value="RACo_C_ter"/>
    <property type="match status" value="1"/>
</dbReference>
<sequence length="516" mass="55516">MIEKEKEETLLAEKGRTVFEVLKEHGKYFSAFCGGKGTCGKCRIQILGGSVPVTEQDRKLFRQEELAAGWRLACRTVLQEDLKICFTLDQEESFEAVASFSGKKEAAGKEQEYGIAVDIGTTTLAVCLCGMPSGRIVDSCTAVNRQRIFGADVISRIQASVEGHGPELRESIREDLCGCIRELLKKTGIPPSRIRKIAIAGNTTMGHLLMGYPCDTLGVVPFTPVNIKTITADSTRLLGEIADDKGERLQCPATLLPGISTYVGADIAAGIYSCGMASQEETSLLIDLGTNGEMAIGNKDRILVTSTAAGPAFEGGNISWGMGSVQGAVCSVQIEDGKASCRTIGDQPPLGLCGTGVVETAAELVRSGLVDETGLLDEEYEDGFCLGETTAGEKILFTQKDVREIQLAKSAVRAGLETLLLRYGTDAAGIHKVYLAGGFGFKLDLDKAVSIGLFPQELRGKIQTVGNSSLGGAVQYLTDKNAEEKLEEIIARSEEINLSADKEFNEFYMEYMFFEK</sequence>
<dbReference type="InterPro" id="IPR041414">
    <property type="entry name" value="Raco-like_middle"/>
</dbReference>
<dbReference type="PANTHER" id="PTHR42895">
    <property type="entry name" value="IRON-SULFUR CLUSTER-BINDING PROTEIN-RELATED"/>
    <property type="match status" value="1"/>
</dbReference>
<protein>
    <submittedName>
        <fullName evidence="2">DUF4445 domain-containing protein</fullName>
    </submittedName>
</protein>
<dbReference type="GO" id="GO:0051536">
    <property type="term" value="F:iron-sulfur cluster binding"/>
    <property type="evidence" value="ECO:0007669"/>
    <property type="project" value="InterPro"/>
</dbReference>
<gene>
    <name evidence="2" type="ORF">IAA21_12235</name>
</gene>
<dbReference type="Pfam" id="PF17651">
    <property type="entry name" value="Raco_middle"/>
    <property type="match status" value="1"/>
</dbReference>
<evidence type="ECO:0000313" key="2">
    <source>
        <dbReference type="EMBL" id="HIZ23542.1"/>
    </source>
</evidence>
<organism evidence="2 3">
    <name type="scientific">Candidatus Blautia faecigallinarum</name>
    <dbReference type="NCBI Taxonomy" id="2838488"/>
    <lineage>
        <taxon>Bacteria</taxon>
        <taxon>Bacillati</taxon>
        <taxon>Bacillota</taxon>
        <taxon>Clostridia</taxon>
        <taxon>Lachnospirales</taxon>
        <taxon>Lachnospiraceae</taxon>
        <taxon>Blautia</taxon>
    </lineage>
</organism>
<reference evidence="2" key="1">
    <citation type="journal article" date="2021" name="PeerJ">
        <title>Extensive microbial diversity within the chicken gut microbiome revealed by metagenomics and culture.</title>
        <authorList>
            <person name="Gilroy R."/>
            <person name="Ravi A."/>
            <person name="Getino M."/>
            <person name="Pursley I."/>
            <person name="Horton D.L."/>
            <person name="Alikhan N.F."/>
            <person name="Baker D."/>
            <person name="Gharbi K."/>
            <person name="Hall N."/>
            <person name="Watson M."/>
            <person name="Adriaenssens E.M."/>
            <person name="Foster-Nyarko E."/>
            <person name="Jarju S."/>
            <person name="Secka A."/>
            <person name="Antonio M."/>
            <person name="Oren A."/>
            <person name="Chaudhuri R.R."/>
            <person name="La Ragione R."/>
            <person name="Hildebrand F."/>
            <person name="Pallen M.J."/>
        </authorList>
    </citation>
    <scope>NUCLEOTIDE SEQUENCE</scope>
    <source>
        <strain evidence="2">14324</strain>
    </source>
</reference>
<name>A0A9D2DUN9_9FIRM</name>
<dbReference type="InterPro" id="IPR027980">
    <property type="entry name" value="RACo_C"/>
</dbReference>
<dbReference type="InterPro" id="IPR036010">
    <property type="entry name" value="2Fe-2S_ferredoxin-like_sf"/>
</dbReference>
<comment type="caution">
    <text evidence="2">The sequence shown here is derived from an EMBL/GenBank/DDBJ whole genome shotgun (WGS) entry which is preliminary data.</text>
</comment>
<evidence type="ECO:0000313" key="3">
    <source>
        <dbReference type="Proteomes" id="UP000824041"/>
    </source>
</evidence>
<dbReference type="CDD" id="cd00207">
    <property type="entry name" value="fer2"/>
    <property type="match status" value="1"/>
</dbReference>
<dbReference type="InterPro" id="IPR001041">
    <property type="entry name" value="2Fe-2S_ferredoxin-type"/>
</dbReference>
<dbReference type="SUPFAM" id="SSF54292">
    <property type="entry name" value="2Fe-2S ferredoxin-like"/>
    <property type="match status" value="1"/>
</dbReference>
<dbReference type="Gene3D" id="3.10.20.30">
    <property type="match status" value="1"/>
</dbReference>
<proteinExistence type="predicted"/>
<dbReference type="SUPFAM" id="SSF53067">
    <property type="entry name" value="Actin-like ATPase domain"/>
    <property type="match status" value="1"/>
</dbReference>
<dbReference type="PANTHER" id="PTHR42895:SF2">
    <property type="entry name" value="IRON-SULFUR CLUSTER PROTEIN"/>
    <property type="match status" value="1"/>
</dbReference>
<dbReference type="InterPro" id="IPR052911">
    <property type="entry name" value="Corrinoid_activation_enz"/>
</dbReference>
<dbReference type="Gene3D" id="3.30.420.480">
    <property type="entry name" value="Domain of unknown function (DUF4445)"/>
    <property type="match status" value="1"/>
</dbReference>
<dbReference type="Pfam" id="PF00111">
    <property type="entry name" value="Fer2"/>
    <property type="match status" value="1"/>
</dbReference>
<evidence type="ECO:0000259" key="1">
    <source>
        <dbReference type="PROSITE" id="PS51085"/>
    </source>
</evidence>
<dbReference type="Proteomes" id="UP000824041">
    <property type="component" value="Unassembled WGS sequence"/>
</dbReference>
<reference evidence="2" key="2">
    <citation type="submission" date="2021-04" db="EMBL/GenBank/DDBJ databases">
        <authorList>
            <person name="Gilroy R."/>
        </authorList>
    </citation>
    <scope>NUCLEOTIDE SEQUENCE</scope>
    <source>
        <strain evidence="2">14324</strain>
    </source>
</reference>
<feature type="domain" description="2Fe-2S ferredoxin-type" evidence="1">
    <location>
        <begin position="1"/>
        <end position="90"/>
    </location>
</feature>
<dbReference type="InterPro" id="IPR042259">
    <property type="entry name" value="Raco-like_middle_sf"/>
</dbReference>
<dbReference type="AlphaFoldDB" id="A0A9D2DUN9"/>